<dbReference type="Pfam" id="PF00155">
    <property type="entry name" value="Aminotran_1_2"/>
    <property type="match status" value="1"/>
</dbReference>
<dbReference type="Gene3D" id="3.90.1150.10">
    <property type="entry name" value="Aspartate Aminotransferase, domain 1"/>
    <property type="match status" value="1"/>
</dbReference>
<dbReference type="InterPro" id="IPR050106">
    <property type="entry name" value="HistidinolP_aminotransfase"/>
</dbReference>
<evidence type="ECO:0000256" key="6">
    <source>
        <dbReference type="HAMAP-Rule" id="MF_01023"/>
    </source>
</evidence>
<dbReference type="GO" id="GO:0004400">
    <property type="term" value="F:histidinol-phosphate transaminase activity"/>
    <property type="evidence" value="ECO:0007669"/>
    <property type="project" value="UniProtKB-UniRule"/>
</dbReference>
<comment type="catalytic activity">
    <reaction evidence="6">
        <text>L-histidinol phosphate + 2-oxoglutarate = 3-(imidazol-4-yl)-2-oxopropyl phosphate + L-glutamate</text>
        <dbReference type="Rhea" id="RHEA:23744"/>
        <dbReference type="ChEBI" id="CHEBI:16810"/>
        <dbReference type="ChEBI" id="CHEBI:29985"/>
        <dbReference type="ChEBI" id="CHEBI:57766"/>
        <dbReference type="ChEBI" id="CHEBI:57980"/>
        <dbReference type="EC" id="2.6.1.9"/>
    </reaction>
</comment>
<evidence type="ECO:0000313" key="8">
    <source>
        <dbReference type="EMBL" id="HJB59718.1"/>
    </source>
</evidence>
<sequence>MSRFITPTLAGLRPYTPGEQPPVNRRLVKLNTNENPYPPSSAVVDAIRDEEWRLQLYPDPGCAALRRAAAWFYGVAEDEVMAGNGSDEVLFFALRAFCDGGHGIARADITYTFYDTLCQLLHLPQRILPLREDFTIDPADYRGLNETIVIANPNAPTGLALDPEEIGAIAAANPDCVVIVDEAYVDFGARSCVPLTRRYENLLVVQTFSKSRQLAGARLGLAIGSRELIADLERVRGSLNPYNVSRTAQAAGTAALYNRGYFEETCRQIAETRAWAAEQLAARGFAMTDSLANFLFVNNGRMSGAAFTEALRRKNVVIRYFDLPRIRPWVRISVGTQEQMEVLLERVDRILQEG</sequence>
<evidence type="ECO:0000256" key="4">
    <source>
        <dbReference type="ARBA" id="ARBA00022679"/>
    </source>
</evidence>
<evidence type="ECO:0000313" key="9">
    <source>
        <dbReference type="Proteomes" id="UP000824211"/>
    </source>
</evidence>
<accession>A0A9D2MHM3</accession>
<evidence type="ECO:0000256" key="1">
    <source>
        <dbReference type="ARBA" id="ARBA00001933"/>
    </source>
</evidence>
<evidence type="ECO:0000256" key="2">
    <source>
        <dbReference type="ARBA" id="ARBA00011738"/>
    </source>
</evidence>
<dbReference type="SUPFAM" id="SSF53383">
    <property type="entry name" value="PLP-dependent transferases"/>
    <property type="match status" value="1"/>
</dbReference>
<dbReference type="InterPro" id="IPR015424">
    <property type="entry name" value="PyrdxlP-dep_Trfase"/>
</dbReference>
<dbReference type="EMBL" id="DWXX01000160">
    <property type="protein sequence ID" value="HJB59718.1"/>
    <property type="molecule type" value="Genomic_DNA"/>
</dbReference>
<evidence type="ECO:0000256" key="3">
    <source>
        <dbReference type="ARBA" id="ARBA00022576"/>
    </source>
</evidence>
<dbReference type="HAMAP" id="MF_01023">
    <property type="entry name" value="HisC_aminotrans_2"/>
    <property type="match status" value="1"/>
</dbReference>
<organism evidence="8 9">
    <name type="scientific">Candidatus Faecalibacterium faecipullorum</name>
    <dbReference type="NCBI Taxonomy" id="2838578"/>
    <lineage>
        <taxon>Bacteria</taxon>
        <taxon>Bacillati</taxon>
        <taxon>Bacillota</taxon>
        <taxon>Clostridia</taxon>
        <taxon>Eubacteriales</taxon>
        <taxon>Oscillospiraceae</taxon>
        <taxon>Faecalibacterium</taxon>
    </lineage>
</organism>
<name>A0A9D2MHM3_9FIRM</name>
<gene>
    <name evidence="6" type="primary">hisC</name>
    <name evidence="8" type="ORF">H9771_08730</name>
</gene>
<dbReference type="Proteomes" id="UP000824211">
    <property type="component" value="Unassembled WGS sequence"/>
</dbReference>
<reference evidence="8" key="1">
    <citation type="journal article" date="2021" name="PeerJ">
        <title>Extensive microbial diversity within the chicken gut microbiome revealed by metagenomics and culture.</title>
        <authorList>
            <person name="Gilroy R."/>
            <person name="Ravi A."/>
            <person name="Getino M."/>
            <person name="Pursley I."/>
            <person name="Horton D.L."/>
            <person name="Alikhan N.F."/>
            <person name="Baker D."/>
            <person name="Gharbi K."/>
            <person name="Hall N."/>
            <person name="Watson M."/>
            <person name="Adriaenssens E.M."/>
            <person name="Foster-Nyarko E."/>
            <person name="Jarju S."/>
            <person name="Secka A."/>
            <person name="Antonio M."/>
            <person name="Oren A."/>
            <person name="Chaudhuri R.R."/>
            <person name="La Ragione R."/>
            <person name="Hildebrand F."/>
            <person name="Pallen M.J."/>
        </authorList>
    </citation>
    <scope>NUCLEOTIDE SEQUENCE</scope>
    <source>
        <strain evidence="8">ChiHjej9B8-13557</strain>
    </source>
</reference>
<dbReference type="EC" id="2.6.1.9" evidence="6"/>
<evidence type="ECO:0000256" key="5">
    <source>
        <dbReference type="ARBA" id="ARBA00022898"/>
    </source>
</evidence>
<proteinExistence type="inferred from homology"/>
<dbReference type="Gene3D" id="3.40.640.10">
    <property type="entry name" value="Type I PLP-dependent aspartate aminotransferase-like (Major domain)"/>
    <property type="match status" value="1"/>
</dbReference>
<comment type="caution">
    <text evidence="8">The sequence shown here is derived from an EMBL/GenBank/DDBJ whole genome shotgun (WGS) entry which is preliminary data.</text>
</comment>
<dbReference type="AlphaFoldDB" id="A0A9D2MHM3"/>
<comment type="cofactor">
    <cofactor evidence="1 6">
        <name>pyridoxal 5'-phosphate</name>
        <dbReference type="ChEBI" id="CHEBI:597326"/>
    </cofactor>
</comment>
<dbReference type="InterPro" id="IPR015422">
    <property type="entry name" value="PyrdxlP-dep_Trfase_small"/>
</dbReference>
<dbReference type="GO" id="GO:0000105">
    <property type="term" value="P:L-histidine biosynthetic process"/>
    <property type="evidence" value="ECO:0007669"/>
    <property type="project" value="UniProtKB-UniRule"/>
</dbReference>
<dbReference type="CDD" id="cd00609">
    <property type="entry name" value="AAT_like"/>
    <property type="match status" value="1"/>
</dbReference>
<dbReference type="InterPro" id="IPR005861">
    <property type="entry name" value="HisP_aminotrans"/>
</dbReference>
<dbReference type="PANTHER" id="PTHR43643">
    <property type="entry name" value="HISTIDINOL-PHOSPHATE AMINOTRANSFERASE 2"/>
    <property type="match status" value="1"/>
</dbReference>
<keyword evidence="3 6" id="KW-0032">Aminotransferase</keyword>
<dbReference type="PANTHER" id="PTHR43643:SF3">
    <property type="entry name" value="HISTIDINOL-PHOSPHATE AMINOTRANSFERASE"/>
    <property type="match status" value="1"/>
</dbReference>
<feature type="domain" description="Aminotransferase class I/classII large" evidence="7">
    <location>
        <begin position="27"/>
        <end position="347"/>
    </location>
</feature>
<keyword evidence="6" id="KW-0368">Histidine biosynthesis</keyword>
<protein>
    <recommendedName>
        <fullName evidence="6">Histidinol-phosphate aminotransferase</fullName>
        <ecNumber evidence="6">2.6.1.9</ecNumber>
    </recommendedName>
    <alternativeName>
        <fullName evidence="6">Imidazole acetol-phosphate transaminase</fullName>
    </alternativeName>
</protein>
<dbReference type="InterPro" id="IPR004839">
    <property type="entry name" value="Aminotransferase_I/II_large"/>
</dbReference>
<dbReference type="InterPro" id="IPR015421">
    <property type="entry name" value="PyrdxlP-dep_Trfase_major"/>
</dbReference>
<evidence type="ECO:0000259" key="7">
    <source>
        <dbReference type="Pfam" id="PF00155"/>
    </source>
</evidence>
<comment type="pathway">
    <text evidence="6">Amino-acid biosynthesis; L-histidine biosynthesis; L-histidine from 5-phospho-alpha-D-ribose 1-diphosphate: step 7/9.</text>
</comment>
<reference evidence="8" key="2">
    <citation type="submission" date="2021-04" db="EMBL/GenBank/DDBJ databases">
        <authorList>
            <person name="Gilroy R."/>
        </authorList>
    </citation>
    <scope>NUCLEOTIDE SEQUENCE</scope>
    <source>
        <strain evidence="8">ChiHjej9B8-13557</strain>
    </source>
</reference>
<keyword evidence="4 6" id="KW-0808">Transferase</keyword>
<comment type="subunit">
    <text evidence="2 6">Homodimer.</text>
</comment>
<keyword evidence="5 6" id="KW-0663">Pyridoxal phosphate</keyword>
<dbReference type="GO" id="GO:0030170">
    <property type="term" value="F:pyridoxal phosphate binding"/>
    <property type="evidence" value="ECO:0007669"/>
    <property type="project" value="InterPro"/>
</dbReference>
<keyword evidence="6" id="KW-0028">Amino-acid biosynthesis</keyword>
<feature type="modified residue" description="N6-(pyridoxal phosphate)lysine" evidence="6">
    <location>
        <position position="210"/>
    </location>
</feature>
<comment type="similarity">
    <text evidence="6">Belongs to the class-II pyridoxal-phosphate-dependent aminotransferase family. Histidinol-phosphate aminotransferase subfamily.</text>
</comment>